<feature type="domain" description="AB hydrolase-1" evidence="2">
    <location>
        <begin position="9"/>
        <end position="182"/>
    </location>
</feature>
<dbReference type="InterPro" id="IPR050266">
    <property type="entry name" value="AB_hydrolase_sf"/>
</dbReference>
<proteinExistence type="predicted"/>
<dbReference type="GO" id="GO:0016787">
    <property type="term" value="F:hydrolase activity"/>
    <property type="evidence" value="ECO:0007669"/>
    <property type="project" value="UniProtKB-KW"/>
</dbReference>
<dbReference type="Gene3D" id="3.40.50.1820">
    <property type="entry name" value="alpha/beta hydrolase"/>
    <property type="match status" value="1"/>
</dbReference>
<dbReference type="Proteomes" id="UP001183176">
    <property type="component" value="Unassembled WGS sequence"/>
</dbReference>
<sequence>MRAPATLALLADAGLGDYVLVGHSMGGKVAQLVAATRPAGLRGLVLVGSAPATPPAEITPEYQEGLSHAYDSDESTARARDHILTATPLSDDLKAQIATDSRSSTDAARSEWPLHGITEDITAHTQLVNVATLVIAGENDPIEPVQVLHHNLLPYLSHAQFMLIPRTGHLIPLEAPAELADAISHFSPAT</sequence>
<dbReference type="Pfam" id="PF12697">
    <property type="entry name" value="Abhydrolase_6"/>
    <property type="match status" value="1"/>
</dbReference>
<keyword evidence="4" id="KW-1185">Reference proteome</keyword>
<protein>
    <submittedName>
        <fullName evidence="3">Alpha/beta hydrolase</fullName>
    </submittedName>
</protein>
<evidence type="ECO:0000313" key="3">
    <source>
        <dbReference type="EMBL" id="MDT0263652.1"/>
    </source>
</evidence>
<organism evidence="3 4">
    <name type="scientific">Jatrophihabitans lederbergiae</name>
    <dbReference type="NCBI Taxonomy" id="3075547"/>
    <lineage>
        <taxon>Bacteria</taxon>
        <taxon>Bacillati</taxon>
        <taxon>Actinomycetota</taxon>
        <taxon>Actinomycetes</taxon>
        <taxon>Jatrophihabitantales</taxon>
        <taxon>Jatrophihabitantaceae</taxon>
        <taxon>Jatrophihabitans</taxon>
    </lineage>
</organism>
<reference evidence="4" key="1">
    <citation type="submission" date="2023-07" db="EMBL/GenBank/DDBJ databases">
        <title>30 novel species of actinomycetes from the DSMZ collection.</title>
        <authorList>
            <person name="Nouioui I."/>
        </authorList>
    </citation>
    <scope>NUCLEOTIDE SEQUENCE [LARGE SCALE GENOMIC DNA]</scope>
    <source>
        <strain evidence="4">DSM 44399</strain>
    </source>
</reference>
<evidence type="ECO:0000256" key="1">
    <source>
        <dbReference type="ARBA" id="ARBA00022801"/>
    </source>
</evidence>
<dbReference type="SUPFAM" id="SSF53474">
    <property type="entry name" value="alpha/beta-Hydrolases"/>
    <property type="match status" value="1"/>
</dbReference>
<name>A0ABU2JF80_9ACTN</name>
<evidence type="ECO:0000313" key="4">
    <source>
        <dbReference type="Proteomes" id="UP001183176"/>
    </source>
</evidence>
<evidence type="ECO:0000259" key="2">
    <source>
        <dbReference type="Pfam" id="PF12697"/>
    </source>
</evidence>
<dbReference type="InterPro" id="IPR029058">
    <property type="entry name" value="AB_hydrolase_fold"/>
</dbReference>
<gene>
    <name evidence="3" type="ORF">RM423_19935</name>
</gene>
<keyword evidence="1 3" id="KW-0378">Hydrolase</keyword>
<dbReference type="EMBL" id="JAVREH010000046">
    <property type="protein sequence ID" value="MDT0263652.1"/>
    <property type="molecule type" value="Genomic_DNA"/>
</dbReference>
<comment type="caution">
    <text evidence="3">The sequence shown here is derived from an EMBL/GenBank/DDBJ whole genome shotgun (WGS) entry which is preliminary data.</text>
</comment>
<dbReference type="PANTHER" id="PTHR43798">
    <property type="entry name" value="MONOACYLGLYCEROL LIPASE"/>
    <property type="match status" value="1"/>
</dbReference>
<dbReference type="PANTHER" id="PTHR43798:SF31">
    <property type="entry name" value="AB HYDROLASE SUPERFAMILY PROTEIN YCLE"/>
    <property type="match status" value="1"/>
</dbReference>
<dbReference type="InterPro" id="IPR000073">
    <property type="entry name" value="AB_hydrolase_1"/>
</dbReference>
<dbReference type="PRINTS" id="PR00111">
    <property type="entry name" value="ABHYDROLASE"/>
</dbReference>
<accession>A0ABU2JF80</accession>